<evidence type="ECO:0000313" key="1">
    <source>
        <dbReference type="EMBL" id="MBD8063275.1"/>
    </source>
</evidence>
<evidence type="ECO:0000313" key="2">
    <source>
        <dbReference type="Proteomes" id="UP000661894"/>
    </source>
</evidence>
<proteinExistence type="predicted"/>
<dbReference type="SUPFAM" id="SSF54506">
    <property type="entry name" value="Diaminopimelate epimerase-like"/>
    <property type="match status" value="1"/>
</dbReference>
<reference evidence="1 2" key="1">
    <citation type="submission" date="2020-08" db="EMBL/GenBank/DDBJ databases">
        <title>A Genomic Blueprint of the Chicken Gut Microbiome.</title>
        <authorList>
            <person name="Gilroy R."/>
            <person name="Ravi A."/>
            <person name="Getino M."/>
            <person name="Pursley I."/>
            <person name="Horton D.L."/>
            <person name="Alikhan N.-F."/>
            <person name="Baker D."/>
            <person name="Gharbi K."/>
            <person name="Hall N."/>
            <person name="Watson M."/>
            <person name="Adriaenssens E.M."/>
            <person name="Foster-Nyarko E."/>
            <person name="Jarju S."/>
            <person name="Secka A."/>
            <person name="Antonio M."/>
            <person name="Oren A."/>
            <person name="Chaudhuri R."/>
            <person name="La Ragione R.M."/>
            <person name="Hildebrand F."/>
            <person name="Pallen M.J."/>
        </authorList>
    </citation>
    <scope>NUCLEOTIDE SEQUENCE [LARGE SCALE GENOMIC DNA]</scope>
    <source>
        <strain evidence="1 2">Sa1BUA1</strain>
    </source>
</reference>
<gene>
    <name evidence="1" type="ORF">H9624_13200</name>
</gene>
<dbReference type="NCBIfam" id="TIGR00654">
    <property type="entry name" value="PhzF_family"/>
    <property type="match status" value="1"/>
</dbReference>
<dbReference type="InterPro" id="IPR003719">
    <property type="entry name" value="Phenazine_PhzF-like"/>
</dbReference>
<dbReference type="EMBL" id="JACSPO010000009">
    <property type="protein sequence ID" value="MBD8063275.1"/>
    <property type="molecule type" value="Genomic_DNA"/>
</dbReference>
<dbReference type="PANTHER" id="PTHR13774">
    <property type="entry name" value="PHENAZINE BIOSYNTHESIS PROTEIN"/>
    <property type="match status" value="1"/>
</dbReference>
<organism evidence="1 2">
    <name type="scientific">Oceanitalea stevensii</name>
    <dbReference type="NCBI Taxonomy" id="2763072"/>
    <lineage>
        <taxon>Bacteria</taxon>
        <taxon>Bacillati</taxon>
        <taxon>Actinomycetota</taxon>
        <taxon>Actinomycetes</taxon>
        <taxon>Micrococcales</taxon>
        <taxon>Bogoriellaceae</taxon>
        <taxon>Georgenia</taxon>
    </lineage>
</organism>
<keyword evidence="2" id="KW-1185">Reference proteome</keyword>
<sequence>MLQRRFLQVDVFGAEPYEGNPVAVVVDGEGLSTEQMQRFAAWTNLSETTFLLPPSEPAADYRVRIFTPGTELPFAGHPTLGSAHAWLASGGTAATAGRLVQECGVGLVELRESGGRWSFAAPALRRYEAPDDETLARATDALGLDPGDVVDASWLDNGPPWLALRLRSRETVLAVRPRYADLGDLHLGVVAAPGSDGTAVEVRAFGADFSEDPVTGSLNAGLAQWLTDTGVVTVPYVAAQGTALGRGGRVHVTAPDGGLWVGGRTTTAIAGTVAL</sequence>
<comment type="caution">
    <text evidence="1">The sequence shown here is derived from an EMBL/GenBank/DDBJ whole genome shotgun (WGS) entry which is preliminary data.</text>
</comment>
<dbReference type="PIRSF" id="PIRSF016184">
    <property type="entry name" value="PhzC_PhzF"/>
    <property type="match status" value="1"/>
</dbReference>
<dbReference type="Gene3D" id="3.10.310.10">
    <property type="entry name" value="Diaminopimelate Epimerase, Chain A, domain 1"/>
    <property type="match status" value="2"/>
</dbReference>
<dbReference type="PANTHER" id="PTHR13774:SF32">
    <property type="entry name" value="ANTISENSE-ENHANCING SEQUENCE 1"/>
    <property type="match status" value="1"/>
</dbReference>
<accession>A0ABR8Z4M0</accession>
<dbReference type="RefSeq" id="WP_251840371.1">
    <property type="nucleotide sequence ID" value="NZ_JACSPO010000009.1"/>
</dbReference>
<dbReference type="Pfam" id="PF02567">
    <property type="entry name" value="PhzC-PhzF"/>
    <property type="match status" value="1"/>
</dbReference>
<name>A0ABR8Z4M0_9MICO</name>
<dbReference type="Proteomes" id="UP000661894">
    <property type="component" value="Unassembled WGS sequence"/>
</dbReference>
<protein>
    <submittedName>
        <fullName evidence="1">PhzF family phenazine biosynthesis protein</fullName>
    </submittedName>
</protein>